<accession>A0ABS4SUE6</accession>
<comment type="caution">
    <text evidence="2">The sequence shown here is derived from an EMBL/GenBank/DDBJ whole genome shotgun (WGS) entry which is preliminary data.</text>
</comment>
<dbReference type="PANTHER" id="PTHR11895:SF151">
    <property type="entry name" value="GLUTAMYL-TRNA(GLN) AMIDOTRANSFERASE SUBUNIT A"/>
    <property type="match status" value="1"/>
</dbReference>
<dbReference type="PANTHER" id="PTHR11895">
    <property type="entry name" value="TRANSAMIDASE"/>
    <property type="match status" value="1"/>
</dbReference>
<keyword evidence="2" id="KW-0436">Ligase</keyword>
<dbReference type="Proteomes" id="UP000781958">
    <property type="component" value="Unassembled WGS sequence"/>
</dbReference>
<protein>
    <submittedName>
        <fullName evidence="2">Aspartyl-tRNA(Asn)/glutamyl-tRNA(Gln) amidotransferase subunit A</fullName>
        <ecNumber evidence="2">6.3.5.6</ecNumber>
        <ecNumber evidence="2">6.3.5.7</ecNumber>
    </submittedName>
</protein>
<dbReference type="EMBL" id="JAGINP010000028">
    <property type="protein sequence ID" value="MBP2296188.1"/>
    <property type="molecule type" value="Genomic_DNA"/>
</dbReference>
<reference evidence="2 3" key="1">
    <citation type="submission" date="2021-03" db="EMBL/GenBank/DDBJ databases">
        <title>Genomic Encyclopedia of Type Strains, Phase III (KMG-III): the genomes of soil and plant-associated and newly described type strains.</title>
        <authorList>
            <person name="Whitman W."/>
        </authorList>
    </citation>
    <scope>NUCLEOTIDE SEQUENCE [LARGE SCALE GENOMIC DNA]</scope>
    <source>
        <strain evidence="2 3">IMMIB AFH-6</strain>
    </source>
</reference>
<name>A0ABS4SUE6_9PROT</name>
<dbReference type="EC" id="6.3.5.7" evidence="2"/>
<sequence>MQLSARRIAEHVAAGELSAVALFDALMERIAAENPRLNAFVHLEPEAGRAEAAAADARAARGEALPLLGVPFTVKDNIWVGGRPATQGSRLFADFVAPQDAVAVARLRAAGAVFAGITNCSEFACKGVTTNLLHGPTRNPWNPELTPGGSSGGAASAVAAGLSPLALTTDGGGSTRRPAAHVGVVGMKPSAGVVPHPIGFAEPVFGNSVVGQMARSVGDVALMLDALAGPDPRDPQSVTVRGRFLDLASKPDPTGLRVAYSPRLGLGFAVEPDVARCVERAVRLLEDAGVPVEEADPVWPEGAGESGLMALQFAGLASLYGDRFRAEPELFDPDIAVQIEAGLGTTGAEVARALHLREEAYRALAAFFTRFDLLITPTTPVTAWPLDQLGPATIEGRPASPRGHAVFTPLFNHCYAPACSIPCGLDDRGLPVGLQIAGPRLSDARVLTLAAVMEEMIGWSAMPPMRAG</sequence>
<dbReference type="InterPro" id="IPR036928">
    <property type="entry name" value="AS_sf"/>
</dbReference>
<proteinExistence type="predicted"/>
<feature type="domain" description="Amidase" evidence="1">
    <location>
        <begin position="24"/>
        <end position="447"/>
    </location>
</feature>
<evidence type="ECO:0000259" key="1">
    <source>
        <dbReference type="Pfam" id="PF01425"/>
    </source>
</evidence>
<dbReference type="InterPro" id="IPR023631">
    <property type="entry name" value="Amidase_dom"/>
</dbReference>
<evidence type="ECO:0000313" key="3">
    <source>
        <dbReference type="Proteomes" id="UP000781958"/>
    </source>
</evidence>
<dbReference type="InterPro" id="IPR000120">
    <property type="entry name" value="Amidase"/>
</dbReference>
<dbReference type="Gene3D" id="3.90.1300.10">
    <property type="entry name" value="Amidase signature (AS) domain"/>
    <property type="match status" value="1"/>
</dbReference>
<organism evidence="2 3">
    <name type="scientific">Azospirillum rugosum</name>
    <dbReference type="NCBI Taxonomy" id="416170"/>
    <lineage>
        <taxon>Bacteria</taxon>
        <taxon>Pseudomonadati</taxon>
        <taxon>Pseudomonadota</taxon>
        <taxon>Alphaproteobacteria</taxon>
        <taxon>Rhodospirillales</taxon>
        <taxon>Azospirillaceae</taxon>
        <taxon>Azospirillum</taxon>
    </lineage>
</organism>
<dbReference type="GO" id="GO:0050566">
    <property type="term" value="F:asparaginyl-tRNA synthase (glutamine-hydrolyzing) activity"/>
    <property type="evidence" value="ECO:0007669"/>
    <property type="project" value="UniProtKB-EC"/>
</dbReference>
<evidence type="ECO:0000313" key="2">
    <source>
        <dbReference type="EMBL" id="MBP2296188.1"/>
    </source>
</evidence>
<dbReference type="Pfam" id="PF01425">
    <property type="entry name" value="Amidase"/>
    <property type="match status" value="1"/>
</dbReference>
<gene>
    <name evidence="2" type="ORF">J2851_006003</name>
</gene>
<keyword evidence="3" id="KW-1185">Reference proteome</keyword>
<dbReference type="EC" id="6.3.5.6" evidence="2"/>
<dbReference type="SUPFAM" id="SSF75304">
    <property type="entry name" value="Amidase signature (AS) enzymes"/>
    <property type="match status" value="1"/>
</dbReference>
<dbReference type="GO" id="GO:0050567">
    <property type="term" value="F:glutaminyl-tRNA synthase (glutamine-hydrolyzing) activity"/>
    <property type="evidence" value="ECO:0007669"/>
    <property type="project" value="UniProtKB-EC"/>
</dbReference>
<dbReference type="RefSeq" id="WP_211114482.1">
    <property type="nucleotide sequence ID" value="NZ_JAGINP010000028.1"/>
</dbReference>